<dbReference type="PANTHER" id="PTHR43214:SF41">
    <property type="entry name" value="NITRATE_NITRITE RESPONSE REGULATOR PROTEIN NARP"/>
    <property type="match status" value="1"/>
</dbReference>
<dbReference type="Pfam" id="PF00196">
    <property type="entry name" value="GerE"/>
    <property type="match status" value="1"/>
</dbReference>
<dbReference type="RefSeq" id="WP_187769588.1">
    <property type="nucleotide sequence ID" value="NZ_JACTVM010000003.1"/>
</dbReference>
<gene>
    <name evidence="5" type="ORF">IBG24_10900</name>
</gene>
<protein>
    <recommendedName>
        <fullName evidence="4">HTH luxR-type domain-containing protein</fullName>
    </recommendedName>
</protein>
<dbReference type="GO" id="GO:0006355">
    <property type="term" value="P:regulation of DNA-templated transcription"/>
    <property type="evidence" value="ECO:0007669"/>
    <property type="project" value="InterPro"/>
</dbReference>
<dbReference type="InterPro" id="IPR000792">
    <property type="entry name" value="Tscrpt_reg_LuxR_C"/>
</dbReference>
<dbReference type="PANTHER" id="PTHR43214">
    <property type="entry name" value="TWO-COMPONENT RESPONSE REGULATOR"/>
    <property type="match status" value="1"/>
</dbReference>
<proteinExistence type="predicted"/>
<dbReference type="InterPro" id="IPR039420">
    <property type="entry name" value="WalR-like"/>
</dbReference>
<sequence>MAELVRPRLMARLDTGLPLVVVEALPGSGKRTLLRQWAADASAAEERLLVDAGGHELDAAGVTTALLAALDARGVPIDARDAATRPERAAESALRALGEARIALVGVDRVEPTILRDLVTRWSREAGVRTVVATQDATDLIALLTESAIAHRLITDAELRLQRSELAYYLRSALPEVTEPAVDRVMELTAGTVGLVATLVRSCPGDVLASTLTWDEVVPATWAPSPRATGPFEQFLSAAILVPRFPLSALSELVAVHDDQRQVERAVELGLADLAISGRSRAPMFTWRPFVREHLLRIQDRSPEDIAREHVRIAGIARRHGDHEQEVLSLVSAGDLPGAARAARARMWELMSTEHLSSWAPLLELPVASLMDFPSLACLRMVLRSRLGHRLGRSTVMRELGRRTPPSGSGPPADRFHHRAMAVYTAVRLGEVELAHGAIQELGGFAELLPDLSMDAGSVSDLLLSVEALVRMDRIDLAASAARYAIRALELDAARLTDPDGRRRDHAELVLEMCARHVGDLEVLARGPAPSLPVDPWRELDVVADAVLRGWEALDATDPDRAVRLTGAAMEKVDPVEWPLLLVAHALSAAGAGRLDELDRVWVRYLRGRRWRSRHLTPTRTGVAARQLDALCVRVLNVWPPGGEKDTVSAALDAQTGPSALESAGRPLPLNEQLTNDDPFLDLGALDPRSQEMALMLETTRAVRAGEPERALAALGRATECAPGSGLVRVLLGTTAPADLTRLREYVAAGTGQDAQRLSDLLAGTVEIGRSRERAPHLSEREREVLALVRAGRTNKEIAEHLFLSVNTVKFHRANLYRKFGVDTRDRLVAAIHRLGM</sequence>
<dbReference type="EMBL" id="JACTVM010000003">
    <property type="protein sequence ID" value="MBC9226826.1"/>
    <property type="molecule type" value="Genomic_DNA"/>
</dbReference>
<dbReference type="Proteomes" id="UP000620591">
    <property type="component" value="Unassembled WGS sequence"/>
</dbReference>
<dbReference type="SMART" id="SM00421">
    <property type="entry name" value="HTH_LUXR"/>
    <property type="match status" value="1"/>
</dbReference>
<dbReference type="CDD" id="cd06170">
    <property type="entry name" value="LuxR_C_like"/>
    <property type="match status" value="1"/>
</dbReference>
<dbReference type="PROSITE" id="PS00622">
    <property type="entry name" value="HTH_LUXR_1"/>
    <property type="match status" value="1"/>
</dbReference>
<dbReference type="InterPro" id="IPR016032">
    <property type="entry name" value="Sig_transdc_resp-reg_C-effctor"/>
</dbReference>
<dbReference type="PROSITE" id="PS50043">
    <property type="entry name" value="HTH_LUXR_2"/>
    <property type="match status" value="1"/>
</dbReference>
<evidence type="ECO:0000256" key="2">
    <source>
        <dbReference type="ARBA" id="ARBA00023125"/>
    </source>
</evidence>
<evidence type="ECO:0000256" key="3">
    <source>
        <dbReference type="ARBA" id="ARBA00023163"/>
    </source>
</evidence>
<evidence type="ECO:0000313" key="6">
    <source>
        <dbReference type="Proteomes" id="UP000620591"/>
    </source>
</evidence>
<keyword evidence="3" id="KW-0804">Transcription</keyword>
<dbReference type="AlphaFoldDB" id="A0A8I0EWW3"/>
<dbReference type="PRINTS" id="PR00038">
    <property type="entry name" value="HTHLUXR"/>
</dbReference>
<dbReference type="Gene3D" id="1.10.10.10">
    <property type="entry name" value="Winged helix-like DNA-binding domain superfamily/Winged helix DNA-binding domain"/>
    <property type="match status" value="1"/>
</dbReference>
<evidence type="ECO:0000256" key="1">
    <source>
        <dbReference type="ARBA" id="ARBA00023015"/>
    </source>
</evidence>
<evidence type="ECO:0000313" key="5">
    <source>
        <dbReference type="EMBL" id="MBC9226826.1"/>
    </source>
</evidence>
<dbReference type="SUPFAM" id="SSF46894">
    <property type="entry name" value="C-terminal effector domain of the bipartite response regulators"/>
    <property type="match status" value="1"/>
</dbReference>
<accession>A0A8I0EWW3</accession>
<reference evidence="5" key="1">
    <citation type="submission" date="2020-09" db="EMBL/GenBank/DDBJ databases">
        <title>Novel species in genus Aeromicrobium.</title>
        <authorList>
            <person name="Zhang G."/>
        </authorList>
    </citation>
    <scope>NUCLEOTIDE SEQUENCE</scope>
    <source>
        <strain evidence="5">Zg-636</strain>
    </source>
</reference>
<organism evidence="5 6">
    <name type="scientific">Aeromicrobium senzhongii</name>
    <dbReference type="NCBI Taxonomy" id="2663859"/>
    <lineage>
        <taxon>Bacteria</taxon>
        <taxon>Bacillati</taxon>
        <taxon>Actinomycetota</taxon>
        <taxon>Actinomycetes</taxon>
        <taxon>Propionibacteriales</taxon>
        <taxon>Nocardioidaceae</taxon>
        <taxon>Aeromicrobium</taxon>
    </lineage>
</organism>
<name>A0A8I0EWW3_9ACTN</name>
<dbReference type="GO" id="GO:0003677">
    <property type="term" value="F:DNA binding"/>
    <property type="evidence" value="ECO:0007669"/>
    <property type="project" value="UniProtKB-KW"/>
</dbReference>
<dbReference type="InterPro" id="IPR036388">
    <property type="entry name" value="WH-like_DNA-bd_sf"/>
</dbReference>
<comment type="caution">
    <text evidence="5">The sequence shown here is derived from an EMBL/GenBank/DDBJ whole genome shotgun (WGS) entry which is preliminary data.</text>
</comment>
<feature type="domain" description="HTH luxR-type" evidence="4">
    <location>
        <begin position="771"/>
        <end position="836"/>
    </location>
</feature>
<keyword evidence="1" id="KW-0805">Transcription regulation</keyword>
<keyword evidence="2" id="KW-0238">DNA-binding</keyword>
<evidence type="ECO:0000259" key="4">
    <source>
        <dbReference type="PROSITE" id="PS50043"/>
    </source>
</evidence>